<dbReference type="Pfam" id="PF00202">
    <property type="entry name" value="Aminotran_3"/>
    <property type="match status" value="1"/>
</dbReference>
<dbReference type="Gene3D" id="3.90.1150.10">
    <property type="entry name" value="Aspartate Aminotransferase, domain 1"/>
    <property type="match status" value="1"/>
</dbReference>
<keyword evidence="5" id="KW-0028">Amino-acid biosynthesis</keyword>
<dbReference type="InterPro" id="IPR050103">
    <property type="entry name" value="Class-III_PLP-dep_AT"/>
</dbReference>
<dbReference type="CDD" id="cd00610">
    <property type="entry name" value="OAT_like"/>
    <property type="match status" value="1"/>
</dbReference>
<name>A0A402CWV2_9BACT</name>
<dbReference type="FunCoup" id="A0A402CWV2">
    <property type="interactions" value="274"/>
</dbReference>
<dbReference type="EC" id="2.6.1.13" evidence="3"/>
<evidence type="ECO:0000256" key="7">
    <source>
        <dbReference type="ARBA" id="ARBA00022898"/>
    </source>
</evidence>
<evidence type="ECO:0000256" key="2">
    <source>
        <dbReference type="ARBA" id="ARBA00004998"/>
    </source>
</evidence>
<dbReference type="FunFam" id="3.40.640.10:FF:000011">
    <property type="entry name" value="Ornithine aminotransferase"/>
    <property type="match status" value="1"/>
</dbReference>
<comment type="pathway">
    <text evidence="2">Amino-acid biosynthesis; L-proline biosynthesis; L-glutamate 5-semialdehyde from L-ornithine: step 1/1.</text>
</comment>
<dbReference type="GO" id="GO:0042802">
    <property type="term" value="F:identical protein binding"/>
    <property type="evidence" value="ECO:0007669"/>
    <property type="project" value="TreeGrafter"/>
</dbReference>
<dbReference type="EMBL" id="AP025739">
    <property type="protein sequence ID" value="BDI34282.1"/>
    <property type="molecule type" value="Genomic_DNA"/>
</dbReference>
<dbReference type="Proteomes" id="UP000287394">
    <property type="component" value="Chromosome"/>
</dbReference>
<evidence type="ECO:0000313" key="10">
    <source>
        <dbReference type="EMBL" id="BDI34282.1"/>
    </source>
</evidence>
<dbReference type="PIRSF" id="PIRSF000521">
    <property type="entry name" value="Transaminase_4ab_Lys_Orn"/>
    <property type="match status" value="1"/>
</dbReference>
<dbReference type="InterPro" id="IPR015421">
    <property type="entry name" value="PyrdxlP-dep_Trfase_major"/>
</dbReference>
<comment type="cofactor">
    <cofactor evidence="1">
        <name>pyridoxal 5'-phosphate</name>
        <dbReference type="ChEBI" id="CHEBI:597326"/>
    </cofactor>
</comment>
<proteinExistence type="inferred from homology"/>
<evidence type="ECO:0000256" key="6">
    <source>
        <dbReference type="ARBA" id="ARBA00022679"/>
    </source>
</evidence>
<dbReference type="NCBIfam" id="TIGR01885">
    <property type="entry name" value="Orn_aminotrans"/>
    <property type="match status" value="1"/>
</dbReference>
<keyword evidence="4" id="KW-0032">Aminotransferase</keyword>
<keyword evidence="7 9" id="KW-0663">Pyridoxal phosphate</keyword>
<evidence type="ECO:0000256" key="5">
    <source>
        <dbReference type="ARBA" id="ARBA00022650"/>
    </source>
</evidence>
<dbReference type="PANTHER" id="PTHR11986:SF18">
    <property type="entry name" value="ORNITHINE AMINOTRANSFERASE, MITOCHONDRIAL"/>
    <property type="match status" value="1"/>
</dbReference>
<organism evidence="10 11">
    <name type="scientific">Capsulimonas corticalis</name>
    <dbReference type="NCBI Taxonomy" id="2219043"/>
    <lineage>
        <taxon>Bacteria</taxon>
        <taxon>Bacillati</taxon>
        <taxon>Armatimonadota</taxon>
        <taxon>Armatimonadia</taxon>
        <taxon>Capsulimonadales</taxon>
        <taxon>Capsulimonadaceae</taxon>
        <taxon>Capsulimonas</taxon>
    </lineage>
</organism>
<dbReference type="GO" id="GO:0030170">
    <property type="term" value="F:pyridoxal phosphate binding"/>
    <property type="evidence" value="ECO:0007669"/>
    <property type="project" value="InterPro"/>
</dbReference>
<dbReference type="Gene3D" id="3.40.640.10">
    <property type="entry name" value="Type I PLP-dependent aspartate aminotransferase-like (Major domain)"/>
    <property type="match status" value="1"/>
</dbReference>
<sequence length="424" mass="45409">MVDHEEYWSRIRERGVAALAEELTAEETERLTEEYGAHNYHPLPVVIARAEGAWAYDTEGRAYLDCIGAYSAVSHGHLSPFLVETACAQLRVSALTSRAMYTPQLALFLEGLCRFTECEMACPMNTGAEAVETAIKIARKWAYTRKGVPDDRAEIVVAAGNFHGRTTTIVGFSSEDAYKRHFGPFTPGFVTVPFGDISALAAAITPSTAAVLMEPIQAEAGILIPPDGYLAAVRTLCDQNNILLIWDEIQTGFGRAGRKFAWQYEDARPDLLCLGKALGGGVMPVSAVAGTRDAMEVLHPGDHGSTFGGSPLACAVALAALAEMEVSNLAGRSAVLGARLLAGLRALEDPRIEDVRGRGLLAGLEFHAGTDTGALTQAFLHAGLLTKETRHRTFRFAPPLTIDESLTDEIVRRVALALAATVGG</sequence>
<evidence type="ECO:0000256" key="4">
    <source>
        <dbReference type="ARBA" id="ARBA00022576"/>
    </source>
</evidence>
<dbReference type="InterPro" id="IPR015422">
    <property type="entry name" value="PyrdxlP-dep_Trfase_small"/>
</dbReference>
<keyword evidence="6" id="KW-0808">Transferase</keyword>
<dbReference type="InterPro" id="IPR005814">
    <property type="entry name" value="Aminotrans_3"/>
</dbReference>
<dbReference type="KEGG" id="ccot:CCAX7_63330"/>
<dbReference type="InterPro" id="IPR010164">
    <property type="entry name" value="Orn_aminotrans"/>
</dbReference>
<evidence type="ECO:0000313" key="11">
    <source>
        <dbReference type="Proteomes" id="UP000287394"/>
    </source>
</evidence>
<dbReference type="PROSITE" id="PS00600">
    <property type="entry name" value="AA_TRANSFER_CLASS_3"/>
    <property type="match status" value="1"/>
</dbReference>
<dbReference type="AlphaFoldDB" id="A0A402CWV2"/>
<evidence type="ECO:0000256" key="9">
    <source>
        <dbReference type="RuleBase" id="RU003560"/>
    </source>
</evidence>
<dbReference type="PANTHER" id="PTHR11986">
    <property type="entry name" value="AMINOTRANSFERASE CLASS III"/>
    <property type="match status" value="1"/>
</dbReference>
<protein>
    <recommendedName>
        <fullName evidence="3">ornithine aminotransferase</fullName>
        <ecNumber evidence="3">2.6.1.13</ecNumber>
    </recommendedName>
    <alternativeName>
        <fullName evidence="8">Ornithine--oxo-acid aminotransferase</fullName>
    </alternativeName>
</protein>
<reference evidence="10 11" key="1">
    <citation type="journal article" date="2019" name="Int. J. Syst. Evol. Microbiol.">
        <title>Capsulimonas corticalis gen. nov., sp. nov., an aerobic capsulated bacterium, of a novel bacterial order, Capsulimonadales ord. nov., of the class Armatimonadia of the phylum Armatimonadetes.</title>
        <authorList>
            <person name="Li J."/>
            <person name="Kudo C."/>
            <person name="Tonouchi A."/>
        </authorList>
    </citation>
    <scope>NUCLEOTIDE SEQUENCE [LARGE SCALE GENOMIC DNA]</scope>
    <source>
        <strain evidence="10 11">AX-7</strain>
    </source>
</reference>
<dbReference type="InterPro" id="IPR049704">
    <property type="entry name" value="Aminotrans_3_PPA_site"/>
</dbReference>
<comment type="similarity">
    <text evidence="9">Belongs to the class-III pyridoxal-phosphate-dependent aminotransferase family.</text>
</comment>
<keyword evidence="11" id="KW-1185">Reference proteome</keyword>
<accession>A0A402CWV2</accession>
<keyword evidence="5" id="KW-0641">Proline biosynthesis</keyword>
<dbReference type="OrthoDB" id="9801834at2"/>
<evidence type="ECO:0000256" key="1">
    <source>
        <dbReference type="ARBA" id="ARBA00001933"/>
    </source>
</evidence>
<dbReference type="SUPFAM" id="SSF53383">
    <property type="entry name" value="PLP-dependent transferases"/>
    <property type="match status" value="1"/>
</dbReference>
<dbReference type="GO" id="GO:0055129">
    <property type="term" value="P:L-proline biosynthetic process"/>
    <property type="evidence" value="ECO:0007669"/>
    <property type="project" value="UniProtKB-UniPathway"/>
</dbReference>
<gene>
    <name evidence="10" type="primary">rocD</name>
    <name evidence="10" type="ORF">CCAX7_63330</name>
</gene>
<dbReference type="InterPro" id="IPR015424">
    <property type="entry name" value="PyrdxlP-dep_Trfase"/>
</dbReference>
<dbReference type="GO" id="GO:0004587">
    <property type="term" value="F:ornithine aminotransferase activity"/>
    <property type="evidence" value="ECO:0007669"/>
    <property type="project" value="UniProtKB-EC"/>
</dbReference>
<evidence type="ECO:0000256" key="8">
    <source>
        <dbReference type="ARBA" id="ARBA00030587"/>
    </source>
</evidence>
<evidence type="ECO:0000256" key="3">
    <source>
        <dbReference type="ARBA" id="ARBA00012924"/>
    </source>
</evidence>